<evidence type="ECO:0000313" key="3">
    <source>
        <dbReference type="Proteomes" id="UP000053268"/>
    </source>
</evidence>
<dbReference type="GO" id="GO:0005886">
    <property type="term" value="C:plasma membrane"/>
    <property type="evidence" value="ECO:0007669"/>
    <property type="project" value="TreeGrafter"/>
</dbReference>
<reference evidence="2 3" key="1">
    <citation type="journal article" date="2015" name="Nat. Commun.">
        <title>Outbred genome sequencing and CRISPR/Cas9 gene editing in butterflies.</title>
        <authorList>
            <person name="Li X."/>
            <person name="Fan D."/>
            <person name="Zhang W."/>
            <person name="Liu G."/>
            <person name="Zhang L."/>
            <person name="Zhao L."/>
            <person name="Fang X."/>
            <person name="Chen L."/>
            <person name="Dong Y."/>
            <person name="Chen Y."/>
            <person name="Ding Y."/>
            <person name="Zhao R."/>
            <person name="Feng M."/>
            <person name="Zhu Y."/>
            <person name="Feng Y."/>
            <person name="Jiang X."/>
            <person name="Zhu D."/>
            <person name="Xiang H."/>
            <person name="Feng X."/>
            <person name="Li S."/>
            <person name="Wang J."/>
            <person name="Zhang G."/>
            <person name="Kronforst M.R."/>
            <person name="Wang W."/>
        </authorList>
    </citation>
    <scope>NUCLEOTIDE SEQUENCE [LARGE SCALE GENOMIC DNA]</scope>
    <source>
        <strain evidence="2">Ya'a_city_454_Px</strain>
        <tissue evidence="2">Whole body</tissue>
    </source>
</reference>
<feature type="compositionally biased region" description="Low complexity" evidence="1">
    <location>
        <begin position="654"/>
        <end position="665"/>
    </location>
</feature>
<accession>A0A194PIX4</accession>
<feature type="region of interest" description="Disordered" evidence="1">
    <location>
        <begin position="508"/>
        <end position="540"/>
    </location>
</feature>
<gene>
    <name evidence="2" type="ORF">RR46_10532</name>
</gene>
<sequence>MEGAVLSAQSNNRFRTHLKNAASALCARTLPKQRCSEAAASSSRHHTYPRSAPPKRAPISCRMEPLLGDLPAPASPPHYPDVVVSKPLDCKPTTPNGMVKLKGALAREVASAWECRVGPPDRPAPAHRVQGLFNDIELYPTKTQVFEMLVCARQCARRKSLILTFGEFCVFAAELRRCSRQARQVSNKPDSPVWTVDKDLRDKDTICKHMNVIAQMTTGDDVWQTSNGARRCGLMTWLDHHQQLTMSLYCSEASPPPCEVFLGGSCNPTTWRSDIAIPMLKKMGITYFNPQVEDWSTELMEVEHRAKCAARALLFVLDSETRAVAASVEAAHLAAAPRDLLLVLRPYARHQLIGNETITDQEYVELSRARATLQEAVERRGLPAFSDIPAALRCARAVLRGARTQPRHSLGHTILRLKRAFDAAGGRNGTLSRSRALDALREATKTSRQTADRALPADDHVDFETFCAAVAELAADAGVSRCDGAGGGVVAQVRRAFRSLRARLALPDSRNGQEEVPRLAEGEESRLAEGGERPREGNGLLVHNPRLRAYGRKLGLFIPKNGSSRTAEVSPGVGGVGGVVAGSGGVSEGGDSVLTPRTERRLERLPAMLATHAHHVYLGGSFPCGGSRPEEVLRREGFTYVSPRANDYTRMFSAPARRAAASRPDSPCDKKPRPNAHLSPVSPSEEVVQFRERGGGGGAEADRLSASDFYTVSEDVTPQPFKGTYDEELLLGSRVLVFSLSAEAPCFSAMVLAAHYMGLRPHATVLIVQTMDPAAAHNYSEAAVKDYNRGRHYLVDLARRSSVPVFDNVDDAMLCVVRRLRTEL</sequence>
<dbReference type="Proteomes" id="UP000053268">
    <property type="component" value="Unassembled WGS sequence"/>
</dbReference>
<dbReference type="STRING" id="66420.A0A194PIX4"/>
<dbReference type="AlphaFoldDB" id="A0A194PIX4"/>
<proteinExistence type="predicted"/>
<feature type="region of interest" description="Disordered" evidence="1">
    <location>
        <begin position="654"/>
        <end position="702"/>
    </location>
</feature>
<feature type="compositionally biased region" description="Basic and acidic residues" evidence="1">
    <location>
        <begin position="511"/>
        <end position="536"/>
    </location>
</feature>
<organism evidence="2 3">
    <name type="scientific">Papilio xuthus</name>
    <name type="common">Asian swallowtail butterfly</name>
    <dbReference type="NCBI Taxonomy" id="66420"/>
    <lineage>
        <taxon>Eukaryota</taxon>
        <taxon>Metazoa</taxon>
        <taxon>Ecdysozoa</taxon>
        <taxon>Arthropoda</taxon>
        <taxon>Hexapoda</taxon>
        <taxon>Insecta</taxon>
        <taxon>Pterygota</taxon>
        <taxon>Neoptera</taxon>
        <taxon>Endopterygota</taxon>
        <taxon>Lepidoptera</taxon>
        <taxon>Glossata</taxon>
        <taxon>Ditrysia</taxon>
        <taxon>Papilionoidea</taxon>
        <taxon>Papilionidae</taxon>
        <taxon>Papilioninae</taxon>
        <taxon>Papilio</taxon>
    </lineage>
</organism>
<name>A0A194PIX4_PAPXU</name>
<protein>
    <submittedName>
        <fullName evidence="2">Uncharacterized protein</fullName>
    </submittedName>
</protein>
<dbReference type="EMBL" id="KQ459602">
    <property type="protein sequence ID" value="KPI93272.1"/>
    <property type="molecule type" value="Genomic_DNA"/>
</dbReference>
<dbReference type="FunFam" id="3.40.50.450:FF:000017">
    <property type="entry name" value="Raw, isoform D"/>
    <property type="match status" value="1"/>
</dbReference>
<dbReference type="PANTHER" id="PTHR36300:SF1">
    <property type="entry name" value="RAW, ISOFORM A"/>
    <property type="match status" value="1"/>
</dbReference>
<dbReference type="Gene3D" id="3.40.50.450">
    <property type="match status" value="1"/>
</dbReference>
<dbReference type="Pfam" id="PF15891">
    <property type="entry name" value="Nuc_deoxyri_tr2"/>
    <property type="match status" value="1"/>
</dbReference>
<evidence type="ECO:0000256" key="1">
    <source>
        <dbReference type="SAM" id="MobiDB-lite"/>
    </source>
</evidence>
<feature type="compositionally biased region" description="Basic and acidic residues" evidence="1">
    <location>
        <begin position="688"/>
        <end position="702"/>
    </location>
</feature>
<keyword evidence="3" id="KW-1185">Reference proteome</keyword>
<feature type="region of interest" description="Disordered" evidence="1">
    <location>
        <begin position="37"/>
        <end position="58"/>
    </location>
</feature>
<dbReference type="InterPro" id="IPR039470">
    <property type="entry name" value="Nuc_deoxyri_tr2"/>
</dbReference>
<evidence type="ECO:0000313" key="2">
    <source>
        <dbReference type="EMBL" id="KPI93272.1"/>
    </source>
</evidence>
<dbReference type="PANTHER" id="PTHR36300">
    <property type="entry name" value="RAW, ISOFORM A"/>
    <property type="match status" value="1"/>
</dbReference>